<keyword evidence="1" id="KW-1133">Transmembrane helix</keyword>
<dbReference type="EMBL" id="FUEG01000014">
    <property type="protein sequence ID" value="SJL11382.1"/>
    <property type="molecule type" value="Genomic_DNA"/>
</dbReference>
<reference evidence="3" key="1">
    <citation type="journal article" date="2017" name="Nat. Ecol. Evol.">
        <title>Genome expansion and lineage-specific genetic innovations in the forest pathogenic fungi Armillaria.</title>
        <authorList>
            <person name="Sipos G."/>
            <person name="Prasanna A.N."/>
            <person name="Walter M.C."/>
            <person name="O'Connor E."/>
            <person name="Balint B."/>
            <person name="Krizsan K."/>
            <person name="Kiss B."/>
            <person name="Hess J."/>
            <person name="Varga T."/>
            <person name="Slot J."/>
            <person name="Riley R."/>
            <person name="Boka B."/>
            <person name="Rigling D."/>
            <person name="Barry K."/>
            <person name="Lee J."/>
            <person name="Mihaltcheva S."/>
            <person name="LaButti K."/>
            <person name="Lipzen A."/>
            <person name="Waldron R."/>
            <person name="Moloney N.M."/>
            <person name="Sperisen C."/>
            <person name="Kredics L."/>
            <person name="Vagvoelgyi C."/>
            <person name="Patrignani A."/>
            <person name="Fitzpatrick D."/>
            <person name="Nagy I."/>
            <person name="Doyle S."/>
            <person name="Anderson J.B."/>
            <person name="Grigoriev I.V."/>
            <person name="Gueldener U."/>
            <person name="Muensterkoetter M."/>
            <person name="Nagy L.G."/>
        </authorList>
    </citation>
    <scope>NUCLEOTIDE SEQUENCE [LARGE SCALE GENOMIC DNA]</scope>
    <source>
        <strain evidence="3">C18/9</strain>
    </source>
</reference>
<organism evidence="2 3">
    <name type="scientific">Armillaria ostoyae</name>
    <name type="common">Armillaria root rot fungus</name>
    <dbReference type="NCBI Taxonomy" id="47428"/>
    <lineage>
        <taxon>Eukaryota</taxon>
        <taxon>Fungi</taxon>
        <taxon>Dikarya</taxon>
        <taxon>Basidiomycota</taxon>
        <taxon>Agaricomycotina</taxon>
        <taxon>Agaricomycetes</taxon>
        <taxon>Agaricomycetidae</taxon>
        <taxon>Agaricales</taxon>
        <taxon>Marasmiineae</taxon>
        <taxon>Physalacriaceae</taxon>
        <taxon>Armillaria</taxon>
    </lineage>
</organism>
<evidence type="ECO:0000256" key="1">
    <source>
        <dbReference type="SAM" id="Phobius"/>
    </source>
</evidence>
<dbReference type="Proteomes" id="UP000219338">
    <property type="component" value="Unassembled WGS sequence"/>
</dbReference>
<accession>A0A284RRJ1</accession>
<sequence length="714" mass="79464">MDGVEHGHSDSMKAPFLALNSFDQDAQFSAQWLIPITDIYSLTNRPTVTSTSEKSLQDSQKDPVETSPGHRELLAVVRVPLELDAFDLVIGHVPILEFCSLISDHGYDCAADDGLPQSQHDGLSTKVYQVAARISEAGRRFMWIRLDLDSKDARLLGARFLDDDGRDIGTSKLADALDREEGPAQRHIGSNLCYPSGFWHSSSPVFLKSKPRGERRLAIWAKDGRGISMTTFSSVSSSQRRAKQEAIFPRLNGESSGTSGKLGVCAEGDGRGPTISVQHVSLGHCQFDELDSTPTYSVKRGRTEDQSFRVDTERDSMRKPRACMRRKAWTLRDANVTSGIVSCAVTSMMTLVVMESCPCLPLQDSLVTIFFHLDGLVVPFIEWEADIPSDLTDTNKAIIFQQLDAHLNSITLEALLHGMYTGILAVTLWNIFINKCWWIRRALVVIIILIHGLTTIGFAANWSYMHTVFIENGKSFWTAYLTLTNGAQAAVLTADITSTMSTITADLYMIWCCWMVWGQCWVAVLFPILSLIVATVLKIIETYYDCTNIYEIIFPILYAAFILATTLWCTLLIIYRILIVAGVWHGAGSRWRVYHHYIEVLVESSALYSISLILYLALLICNSFGLYYLDVIAGITKGVAPTLLIGRAAAGHTCPNDDYDSENTMSSLHFQTASSEVGMTSLQESTIESAVHEIDIEAQQERLDELMEVVERTE</sequence>
<dbReference type="AlphaFoldDB" id="A0A284RRJ1"/>
<gene>
    <name evidence="2" type="ORF">ARMOST_14785</name>
</gene>
<feature type="transmembrane region" description="Helical" evidence="1">
    <location>
        <begin position="442"/>
        <end position="464"/>
    </location>
</feature>
<feature type="transmembrane region" description="Helical" evidence="1">
    <location>
        <begin position="605"/>
        <end position="629"/>
    </location>
</feature>
<keyword evidence="3" id="KW-1185">Reference proteome</keyword>
<evidence type="ECO:0000313" key="3">
    <source>
        <dbReference type="Proteomes" id="UP000219338"/>
    </source>
</evidence>
<keyword evidence="1" id="KW-0472">Membrane</keyword>
<name>A0A284RRJ1_ARMOS</name>
<keyword evidence="1" id="KW-0812">Transmembrane</keyword>
<evidence type="ECO:0000313" key="2">
    <source>
        <dbReference type="EMBL" id="SJL11382.1"/>
    </source>
</evidence>
<feature type="transmembrane region" description="Helical" evidence="1">
    <location>
        <begin position="508"/>
        <end position="540"/>
    </location>
</feature>
<feature type="transmembrane region" description="Helical" evidence="1">
    <location>
        <begin position="552"/>
        <end position="585"/>
    </location>
</feature>
<proteinExistence type="predicted"/>
<protein>
    <submittedName>
        <fullName evidence="2">Uncharacterized protein</fullName>
    </submittedName>
</protein>
<feature type="transmembrane region" description="Helical" evidence="1">
    <location>
        <begin position="414"/>
        <end position="433"/>
    </location>
</feature>
<dbReference type="OrthoDB" id="3226582at2759"/>